<keyword evidence="2" id="KW-0732">Signal</keyword>
<evidence type="ECO:0000259" key="3">
    <source>
        <dbReference type="Pfam" id="PF13731"/>
    </source>
</evidence>
<evidence type="ECO:0000256" key="1">
    <source>
        <dbReference type="SAM" id="MobiDB-lite"/>
    </source>
</evidence>
<evidence type="ECO:0000256" key="2">
    <source>
        <dbReference type="SAM" id="SignalP"/>
    </source>
</evidence>
<dbReference type="Pfam" id="PF13731">
    <property type="entry name" value="WxL"/>
    <property type="match status" value="1"/>
</dbReference>
<feature type="chain" id="PRO_5045481200" evidence="2">
    <location>
        <begin position="31"/>
        <end position="777"/>
    </location>
</feature>
<feature type="signal peptide" evidence="2">
    <location>
        <begin position="1"/>
        <end position="30"/>
    </location>
</feature>
<dbReference type="EMBL" id="JAFLVR010000021">
    <property type="protein sequence ID" value="MBO0452665.1"/>
    <property type="molecule type" value="Genomic_DNA"/>
</dbReference>
<evidence type="ECO:0000313" key="5">
    <source>
        <dbReference type="Proteomes" id="UP000664495"/>
    </source>
</evidence>
<dbReference type="InterPro" id="IPR027994">
    <property type="entry name" value="WxL_dom"/>
</dbReference>
<proteinExistence type="predicted"/>
<gene>
    <name evidence="4" type="ORF">JZO85_10310</name>
</gene>
<name>A0ABS3HGU2_9ENTE</name>
<keyword evidence="5" id="KW-1185">Reference proteome</keyword>
<dbReference type="RefSeq" id="WP_207108437.1">
    <property type="nucleotide sequence ID" value="NZ_JAFLVR010000021.1"/>
</dbReference>
<dbReference type="Proteomes" id="UP000664495">
    <property type="component" value="Unassembled WGS sequence"/>
</dbReference>
<feature type="domain" description="WxL" evidence="3">
    <location>
        <begin position="606"/>
        <end position="777"/>
    </location>
</feature>
<protein>
    <submittedName>
        <fullName evidence="4">WxL domain-containing protein</fullName>
    </submittedName>
</protein>
<evidence type="ECO:0000313" key="4">
    <source>
        <dbReference type="EMBL" id="MBO0452665.1"/>
    </source>
</evidence>
<feature type="region of interest" description="Disordered" evidence="1">
    <location>
        <begin position="33"/>
        <end position="97"/>
    </location>
</feature>
<sequence>MSKIAKVSSLFSLILLLSVVLVPLNSDVYADGETTTTKESAIESFEETKSTSENSEEPDTTSSDSKETGEGEKEKKSAMEEEGIKIQPLAAGEPFGPEHMRPFKRFIQLRVEYATGTPIEGLDIWMVAKETSSPAYGMPKHEFQLEYNNATQLYEGWYDYPYQFPRYYSQTYITLDLSGEIRGLEHGPTNITAPISPVTVYRKLRQSGVIHPSKDPDLLTGSVTYTLSNAGNLSLSASIPGQYSGAVGRNETRMEYVPSYGGEGLQIREEYTDVIPKYPVLYNLMSEYFVDEEGNDIPTPVSEGFIDGYIWGIDSPTATYKFGQTGRWGLVPHDVPMEYVSGGITYKYEGWYTGWVKPATLNTVHPIAVPVKKNEAFPIKVVYKSYVKADEQYFDENGNSLDGGSHDISQLAGLNSTFNGAPQNIIKDSNDDYWVYQGWLKDSEIPGTDTLRVGKPSESMTKDTVFKYIYKKATPNRSLTLTPDVSVVASGDQVTWTAKVKNTSSDPINLDDTDMRLDSVPDYVANSTIVDGVPQADSFWTGTSIPLIGPSGEITIQFKTQPTGAPNAIKETVISAQSVKLAQDIVKGQVRIKDEDSKPVPPGTDIGLENVPSKFSFEDVTVNNYSQVSLLKLSSYASHTISDGLFVRLFDDRAGMPGWRLTAKLDSFKQAAHPSRTLSTGVSMDFKPKLEQVNNPNTSTETVDPSPAGSLPTIQSTVHLTSNNTDVLVMNSPVGVGDGTWQARIPLNDVQLTLPANSGIAGETYESTLTWTLSDAP</sequence>
<comment type="caution">
    <text evidence="4">The sequence shown here is derived from an EMBL/GenBank/DDBJ whole genome shotgun (WGS) entry which is preliminary data.</text>
</comment>
<reference evidence="4 5" key="1">
    <citation type="submission" date="2021-03" db="EMBL/GenBank/DDBJ databases">
        <title>Enterococcal diversity collection.</title>
        <authorList>
            <person name="Gilmore M.S."/>
            <person name="Schwartzman J."/>
            <person name="Van Tyne D."/>
            <person name="Martin M."/>
            <person name="Earl A.M."/>
            <person name="Manson A.L."/>
            <person name="Straub T."/>
            <person name="Salamzade R."/>
            <person name="Saavedra J."/>
            <person name="Lebreton F."/>
            <person name="Prichula J."/>
            <person name="Schaufler K."/>
            <person name="Gaca A."/>
            <person name="Sgardioli B."/>
            <person name="Wagenaar J."/>
            <person name="Strong T."/>
        </authorList>
    </citation>
    <scope>NUCLEOTIDE SEQUENCE [LARGE SCALE GENOMIC DNA]</scope>
    <source>
        <strain evidence="4 5">MJM16</strain>
    </source>
</reference>
<organism evidence="4 5">
    <name type="scientific">Candidatus Enterococcus murrayae</name>
    <dbReference type="NCBI Taxonomy" id="2815321"/>
    <lineage>
        <taxon>Bacteria</taxon>
        <taxon>Bacillati</taxon>
        <taxon>Bacillota</taxon>
        <taxon>Bacilli</taxon>
        <taxon>Lactobacillales</taxon>
        <taxon>Enterococcaceae</taxon>
        <taxon>Enterococcus</taxon>
    </lineage>
</organism>
<accession>A0ABS3HGU2</accession>
<feature type="compositionally biased region" description="Basic and acidic residues" evidence="1">
    <location>
        <begin position="64"/>
        <end position="84"/>
    </location>
</feature>